<protein>
    <recommendedName>
        <fullName evidence="8">Homologous-pairing protein 2 winged helix domain-containing protein</fullName>
    </recommendedName>
</protein>
<keyword evidence="3" id="KW-0233">DNA recombination</keyword>
<dbReference type="Gene3D" id="1.10.10.10">
    <property type="entry name" value="Winged helix-like DNA-binding domain superfamily/Winged helix DNA-binding domain"/>
    <property type="match status" value="1"/>
</dbReference>
<dbReference type="Pfam" id="PF07106">
    <property type="entry name" value="WHD_TBPIP"/>
    <property type="match status" value="1"/>
</dbReference>
<keyword evidence="4" id="KW-0539">Nucleus</keyword>
<accession>A0AAU9IMQ9</accession>
<dbReference type="Proteomes" id="UP001162131">
    <property type="component" value="Unassembled WGS sequence"/>
</dbReference>
<evidence type="ECO:0000256" key="5">
    <source>
        <dbReference type="ARBA" id="ARBA00023254"/>
    </source>
</evidence>
<proteinExistence type="inferred from homology"/>
<evidence type="ECO:0000313" key="10">
    <source>
        <dbReference type="Proteomes" id="UP001162131"/>
    </source>
</evidence>
<feature type="domain" description="Homologous-pairing protein 2 winged helix" evidence="8">
    <location>
        <begin position="29"/>
        <end position="90"/>
    </location>
</feature>
<dbReference type="GO" id="GO:0000794">
    <property type="term" value="C:condensed nuclear chromosome"/>
    <property type="evidence" value="ECO:0007669"/>
    <property type="project" value="TreeGrafter"/>
</dbReference>
<evidence type="ECO:0000256" key="7">
    <source>
        <dbReference type="SAM" id="MobiDB-lite"/>
    </source>
</evidence>
<dbReference type="GO" id="GO:0000709">
    <property type="term" value="P:meiotic joint molecule formation"/>
    <property type="evidence" value="ECO:0007669"/>
    <property type="project" value="TreeGrafter"/>
</dbReference>
<dbReference type="InterPro" id="IPR036388">
    <property type="entry name" value="WH-like_DNA-bd_sf"/>
</dbReference>
<dbReference type="GO" id="GO:0120231">
    <property type="term" value="C:DNA recombinase auxiliary factor complex"/>
    <property type="evidence" value="ECO:0007669"/>
    <property type="project" value="TreeGrafter"/>
</dbReference>
<keyword evidence="10" id="KW-1185">Reference proteome</keyword>
<reference evidence="9" key="1">
    <citation type="submission" date="2021-09" db="EMBL/GenBank/DDBJ databases">
        <authorList>
            <consortium name="AG Swart"/>
            <person name="Singh M."/>
            <person name="Singh A."/>
            <person name="Seah K."/>
            <person name="Emmerich C."/>
        </authorList>
    </citation>
    <scope>NUCLEOTIDE SEQUENCE</scope>
    <source>
        <strain evidence="9">ATCC30299</strain>
    </source>
</reference>
<feature type="coiled-coil region" evidence="6">
    <location>
        <begin position="102"/>
        <end position="166"/>
    </location>
</feature>
<evidence type="ECO:0000256" key="2">
    <source>
        <dbReference type="ARBA" id="ARBA00007922"/>
    </source>
</evidence>
<comment type="caution">
    <text evidence="9">The sequence shown here is derived from an EMBL/GenBank/DDBJ whole genome shotgun (WGS) entry which is preliminary data.</text>
</comment>
<dbReference type="EMBL" id="CAJZBQ010000017">
    <property type="protein sequence ID" value="CAG9316865.1"/>
    <property type="molecule type" value="Genomic_DNA"/>
</dbReference>
<comment type="similarity">
    <text evidence="2">Belongs to the HOP2 family.</text>
</comment>
<feature type="compositionally biased region" description="Basic and acidic residues" evidence="7">
    <location>
        <begin position="1"/>
        <end position="20"/>
    </location>
</feature>
<evidence type="ECO:0000313" key="9">
    <source>
        <dbReference type="EMBL" id="CAG9316865.1"/>
    </source>
</evidence>
<evidence type="ECO:0000256" key="4">
    <source>
        <dbReference type="ARBA" id="ARBA00023242"/>
    </source>
</evidence>
<dbReference type="AlphaFoldDB" id="A0AAU9IMQ9"/>
<dbReference type="GO" id="GO:0007129">
    <property type="term" value="P:homologous chromosome pairing at meiosis"/>
    <property type="evidence" value="ECO:0007669"/>
    <property type="project" value="TreeGrafter"/>
</dbReference>
<organism evidence="9 10">
    <name type="scientific">Blepharisma stoltei</name>
    <dbReference type="NCBI Taxonomy" id="1481888"/>
    <lineage>
        <taxon>Eukaryota</taxon>
        <taxon>Sar</taxon>
        <taxon>Alveolata</taxon>
        <taxon>Ciliophora</taxon>
        <taxon>Postciliodesmatophora</taxon>
        <taxon>Heterotrichea</taxon>
        <taxon>Heterotrichida</taxon>
        <taxon>Blepharismidae</taxon>
        <taxon>Blepharisma</taxon>
    </lineage>
</organism>
<evidence type="ECO:0000259" key="8">
    <source>
        <dbReference type="Pfam" id="PF07106"/>
    </source>
</evidence>
<gene>
    <name evidence="9" type="ORF">BSTOLATCC_MIC17497</name>
</gene>
<sequence length="222" mass="25754">MGEKRKKVKTENEESKEKVKSPPKIELTDEEAAVLDYMVRQNRPYSALNVTDNLRGAVKKTNCAKVLDRLTELKKIQAKDFGKARIYLVNQESLPQASEDEIAAMDHEIAEKTEEMNKLKEETKDIQIQIKELDEELSMEEIEKALSELNREVEELQNEVQMLKDAGCVTEEESKALEIRRKNILPEESKRKRMFNEFLRGIADMMDVSLKELKNKIEIDEP</sequence>
<comment type="subcellular location">
    <subcellularLocation>
        <location evidence="1">Nucleus</location>
    </subcellularLocation>
</comment>
<keyword evidence="6" id="KW-0175">Coiled coil</keyword>
<keyword evidence="5" id="KW-0469">Meiosis</keyword>
<feature type="region of interest" description="Disordered" evidence="7">
    <location>
        <begin position="1"/>
        <end position="24"/>
    </location>
</feature>
<name>A0AAU9IMQ9_9CILI</name>
<evidence type="ECO:0000256" key="1">
    <source>
        <dbReference type="ARBA" id="ARBA00004123"/>
    </source>
</evidence>
<dbReference type="GO" id="GO:0120230">
    <property type="term" value="F:recombinase activator activity"/>
    <property type="evidence" value="ECO:0007669"/>
    <property type="project" value="TreeGrafter"/>
</dbReference>
<evidence type="ECO:0000256" key="3">
    <source>
        <dbReference type="ARBA" id="ARBA00023172"/>
    </source>
</evidence>
<dbReference type="GO" id="GO:0010774">
    <property type="term" value="P:meiotic strand invasion involved in reciprocal meiotic recombination"/>
    <property type="evidence" value="ECO:0007669"/>
    <property type="project" value="TreeGrafter"/>
</dbReference>
<dbReference type="PANTHER" id="PTHR15938">
    <property type="entry name" value="TBP-1 INTERACTING PROTEIN"/>
    <property type="match status" value="1"/>
</dbReference>
<dbReference type="PANTHER" id="PTHR15938:SF0">
    <property type="entry name" value="HOMOLOGOUS-PAIRING PROTEIN 2 HOMOLOG"/>
    <property type="match status" value="1"/>
</dbReference>
<dbReference type="GO" id="GO:0003690">
    <property type="term" value="F:double-stranded DNA binding"/>
    <property type="evidence" value="ECO:0007669"/>
    <property type="project" value="TreeGrafter"/>
</dbReference>
<evidence type="ECO:0000256" key="6">
    <source>
        <dbReference type="SAM" id="Coils"/>
    </source>
</evidence>
<dbReference type="InterPro" id="IPR010776">
    <property type="entry name" value="Hop2_WH_dom"/>
</dbReference>